<dbReference type="InterPro" id="IPR012910">
    <property type="entry name" value="Plug_dom"/>
</dbReference>
<dbReference type="InterPro" id="IPR008756">
    <property type="entry name" value="Peptidase_M56"/>
</dbReference>
<reference evidence="6" key="1">
    <citation type="journal article" date="2019" name="Int. J. Syst. Evol. Microbiol.">
        <title>The Global Catalogue of Microorganisms (GCM) 10K type strain sequencing project: providing services to taxonomists for standard genome sequencing and annotation.</title>
        <authorList>
            <consortium name="The Broad Institute Genomics Platform"/>
            <consortium name="The Broad Institute Genome Sequencing Center for Infectious Disease"/>
            <person name="Wu L."/>
            <person name="Ma J."/>
        </authorList>
    </citation>
    <scope>NUCLEOTIDE SEQUENCE [LARGE SCALE GENOMIC DNA]</scope>
    <source>
        <strain evidence="6">JCM 3389</strain>
    </source>
</reference>
<dbReference type="SUPFAM" id="SSF56935">
    <property type="entry name" value="Porins"/>
    <property type="match status" value="2"/>
</dbReference>
<organism evidence="5 6">
    <name type="scientific">Flagellimonas iocasae</name>
    <dbReference type="NCBI Taxonomy" id="2055905"/>
    <lineage>
        <taxon>Bacteria</taxon>
        <taxon>Pseudomonadati</taxon>
        <taxon>Bacteroidota</taxon>
        <taxon>Flavobacteriia</taxon>
        <taxon>Flavobacteriales</taxon>
        <taxon>Flavobacteriaceae</taxon>
        <taxon>Flagellimonas</taxon>
    </lineage>
</organism>
<dbReference type="EMBL" id="JBHUHU010000005">
    <property type="protein sequence ID" value="MFD2101223.1"/>
    <property type="molecule type" value="Genomic_DNA"/>
</dbReference>
<dbReference type="PROSITE" id="PS52016">
    <property type="entry name" value="TONB_DEPENDENT_REC_3"/>
    <property type="match status" value="1"/>
</dbReference>
<comment type="caution">
    <text evidence="5">The sequence shown here is derived from an EMBL/GenBank/DDBJ whole genome shotgun (WGS) entry which is preliminary data.</text>
</comment>
<comment type="similarity">
    <text evidence="1">Belongs to the TonB-dependent receptor family.</text>
</comment>
<proteinExistence type="inferred from homology"/>
<evidence type="ECO:0000256" key="1">
    <source>
        <dbReference type="PROSITE-ProRule" id="PRU01360"/>
    </source>
</evidence>
<feature type="transmembrane region" description="Helical" evidence="2">
    <location>
        <begin position="37"/>
        <end position="60"/>
    </location>
</feature>
<keyword evidence="1 2" id="KW-0472">Membrane</keyword>
<dbReference type="InterPro" id="IPR037066">
    <property type="entry name" value="Plug_dom_sf"/>
</dbReference>
<dbReference type="Pfam" id="PF07715">
    <property type="entry name" value="Plug"/>
    <property type="match status" value="1"/>
</dbReference>
<feature type="transmembrane region" description="Helical" evidence="2">
    <location>
        <begin position="225"/>
        <end position="243"/>
    </location>
</feature>
<keyword evidence="1" id="KW-1134">Transmembrane beta strand</keyword>
<evidence type="ECO:0000313" key="6">
    <source>
        <dbReference type="Proteomes" id="UP001597342"/>
    </source>
</evidence>
<dbReference type="CDD" id="cd07341">
    <property type="entry name" value="M56_BlaR1_MecR1_like"/>
    <property type="match status" value="1"/>
</dbReference>
<feature type="transmembrane region" description="Helical" evidence="2">
    <location>
        <begin position="264"/>
        <end position="281"/>
    </location>
</feature>
<keyword evidence="1" id="KW-0998">Cell outer membrane</keyword>
<dbReference type="Proteomes" id="UP001597342">
    <property type="component" value="Unassembled WGS sequence"/>
</dbReference>
<accession>A0ABW4Y1G7</accession>
<feature type="transmembrane region" description="Helical" evidence="2">
    <location>
        <begin position="87"/>
        <end position="108"/>
    </location>
</feature>
<evidence type="ECO:0000313" key="5">
    <source>
        <dbReference type="EMBL" id="MFD2101223.1"/>
    </source>
</evidence>
<keyword evidence="6" id="KW-1185">Reference proteome</keyword>
<evidence type="ECO:0000256" key="2">
    <source>
        <dbReference type="SAM" id="Phobius"/>
    </source>
</evidence>
<dbReference type="PANTHER" id="PTHR34978:SF3">
    <property type="entry name" value="SLR0241 PROTEIN"/>
    <property type="match status" value="1"/>
</dbReference>
<name>A0ABW4Y1G7_9FLAO</name>
<keyword evidence="1" id="KW-0813">Transport</keyword>
<comment type="subcellular location">
    <subcellularLocation>
        <location evidence="1">Cell outer membrane</location>
        <topology evidence="1">Multi-pass membrane protein</topology>
    </subcellularLocation>
</comment>
<feature type="transmembrane region" description="Helical" evidence="2">
    <location>
        <begin position="175"/>
        <end position="196"/>
    </location>
</feature>
<dbReference type="RefSeq" id="WP_379831807.1">
    <property type="nucleotide sequence ID" value="NZ_JBHUHU010000005.1"/>
</dbReference>
<dbReference type="Pfam" id="PF05569">
    <property type="entry name" value="Peptidase_M56"/>
    <property type="match status" value="1"/>
</dbReference>
<dbReference type="PANTHER" id="PTHR34978">
    <property type="entry name" value="POSSIBLE SENSOR-TRANSDUCER PROTEIN BLAR"/>
    <property type="match status" value="1"/>
</dbReference>
<dbReference type="Gene3D" id="2.170.130.10">
    <property type="entry name" value="TonB-dependent receptor, plug domain"/>
    <property type="match status" value="2"/>
</dbReference>
<keyword evidence="1 2" id="KW-0812">Transmembrane</keyword>
<gene>
    <name evidence="5" type="ORF">ACFSJE_15645</name>
</gene>
<dbReference type="InterPro" id="IPR039426">
    <property type="entry name" value="TonB-dep_rcpt-like"/>
</dbReference>
<evidence type="ECO:0000259" key="3">
    <source>
        <dbReference type="Pfam" id="PF05569"/>
    </source>
</evidence>
<feature type="transmembrane region" description="Helical" evidence="2">
    <location>
        <begin position="6"/>
        <end position="25"/>
    </location>
</feature>
<evidence type="ECO:0000259" key="4">
    <source>
        <dbReference type="Pfam" id="PF07715"/>
    </source>
</evidence>
<keyword evidence="2" id="KW-1133">Transmembrane helix</keyword>
<sequence length="565" mass="63230">MEGFLLYIVKSAGISTLFLLCYLFFLRKETFFNANRVFLIAGLVLSFVIPLVSIKEIVWIEPVMLPSTSSGSPVEPGVDTPSSTLNWITLVLTVYGLGAAFLFIRLVVNLLSLKRIIAKGDNQEENGINFVETQKNITPFSFFNYLIYNPESLTKSDFATIVTHERAHIEGRHSLDILLMHTVLLLQWFNPFIWLYKDSVEHNLEFIADRGALQLGRDRVGYQNLMLRTMVGAAHPYFSNSFYNSIIKKRIVMLNKQRSQKSNVWKFGIVLPLLIGFVVSFQTTTVAQIKKVENQSENGLFEHVYSINKNSTDDEIAEIKSSIEQNGGTFTHSLKRNAKGEITELELQIKNKGTGRFTSTFPFSECYFGTTKDGIFVADNTEVFNGLKTRMLLRKATSTKVNDNSNGVTLRSSSGNKPLIIIDGKEKPKADMDNLGLEPEEIESMNVLKDEMAVEKYGAKGSKGVVEITTKKFKGSKTELTVTGYGQHLVKADDKSNGVSIRTSSDVKPLIVIDGKEQLKADMDNLDMAPEKIESITVLKDKTATEKYGEKGKNGVIEITTKKED</sequence>
<feature type="domain" description="Peptidase M56" evidence="3">
    <location>
        <begin position="144"/>
        <end position="254"/>
    </location>
</feature>
<dbReference type="InterPro" id="IPR052173">
    <property type="entry name" value="Beta-lactam_resp_regulator"/>
</dbReference>
<protein>
    <submittedName>
        <fullName evidence="5">M56 family metallopeptidase</fullName>
    </submittedName>
</protein>
<feature type="domain" description="TonB-dependent receptor plug" evidence="4">
    <location>
        <begin position="399"/>
        <end position="465"/>
    </location>
</feature>